<evidence type="ECO:0000259" key="1">
    <source>
        <dbReference type="PROSITE" id="PS50995"/>
    </source>
</evidence>
<keyword evidence="3" id="KW-1185">Reference proteome</keyword>
<protein>
    <submittedName>
        <fullName evidence="2">MarR family transcriptional regulator</fullName>
    </submittedName>
</protein>
<dbReference type="RefSeq" id="WP_154531504.1">
    <property type="nucleotide sequence ID" value="NZ_VULX01000013.1"/>
</dbReference>
<dbReference type="AlphaFoldDB" id="A0A7X2MYV0"/>
<accession>A0A7X2MYV0</accession>
<feature type="domain" description="HTH marR-type" evidence="1">
    <location>
        <begin position="1"/>
        <end position="147"/>
    </location>
</feature>
<dbReference type="Proteomes" id="UP000460287">
    <property type="component" value="Unassembled WGS sequence"/>
</dbReference>
<dbReference type="PROSITE" id="PS50995">
    <property type="entry name" value="HTH_MARR_2"/>
    <property type="match status" value="1"/>
</dbReference>
<evidence type="ECO:0000313" key="3">
    <source>
        <dbReference type="Proteomes" id="UP000460287"/>
    </source>
</evidence>
<dbReference type="SUPFAM" id="SSF46785">
    <property type="entry name" value="Winged helix' DNA-binding domain"/>
    <property type="match status" value="1"/>
</dbReference>
<dbReference type="Pfam" id="PF01047">
    <property type="entry name" value="MarR"/>
    <property type="match status" value="1"/>
</dbReference>
<evidence type="ECO:0000313" key="2">
    <source>
        <dbReference type="EMBL" id="MSR91609.1"/>
    </source>
</evidence>
<dbReference type="InterPro" id="IPR036390">
    <property type="entry name" value="WH_DNA-bd_sf"/>
</dbReference>
<dbReference type="GO" id="GO:0003700">
    <property type="term" value="F:DNA-binding transcription factor activity"/>
    <property type="evidence" value="ECO:0007669"/>
    <property type="project" value="InterPro"/>
</dbReference>
<organism evidence="2 3">
    <name type="scientific">Inconstantimicrobium porci</name>
    <dbReference type="NCBI Taxonomy" id="2652291"/>
    <lineage>
        <taxon>Bacteria</taxon>
        <taxon>Bacillati</taxon>
        <taxon>Bacillota</taxon>
        <taxon>Clostridia</taxon>
        <taxon>Eubacteriales</taxon>
        <taxon>Clostridiaceae</taxon>
        <taxon>Inconstantimicrobium</taxon>
    </lineage>
</organism>
<proteinExistence type="predicted"/>
<name>A0A7X2MYV0_9CLOT</name>
<dbReference type="PANTHER" id="PTHR33164:SF89">
    <property type="entry name" value="MARR FAMILY REGULATORY PROTEIN"/>
    <property type="match status" value="1"/>
</dbReference>
<gene>
    <name evidence="2" type="ORF">FYJ33_09360</name>
</gene>
<dbReference type="InterPro" id="IPR039422">
    <property type="entry name" value="MarR/SlyA-like"/>
</dbReference>
<reference evidence="2 3" key="1">
    <citation type="submission" date="2019-08" db="EMBL/GenBank/DDBJ databases">
        <title>In-depth cultivation of the pig gut microbiome towards novel bacterial diversity and tailored functional studies.</title>
        <authorList>
            <person name="Wylensek D."/>
            <person name="Hitch T.C.A."/>
            <person name="Clavel T."/>
        </authorList>
    </citation>
    <scope>NUCLEOTIDE SEQUENCE [LARGE SCALE GENOMIC DNA]</scope>
    <source>
        <strain evidence="2 3">WCA-383-APC-5B</strain>
    </source>
</reference>
<dbReference type="EMBL" id="VULX01000013">
    <property type="protein sequence ID" value="MSR91609.1"/>
    <property type="molecule type" value="Genomic_DNA"/>
</dbReference>
<sequence length="154" mass="17794">MNKIDKIKKIVEGIDFIEEHVNLRFHKTAKEYGLTLDQFHLLVELEELEIKVPDNVGPKISDIASRRNLSQNTISERVTRLEKMNLVVRVKDESDRRISRVKLSTQGKELLKKISNEADSSYVERLLCILDDETIEIMSSSIDKLTTIINSEKQ</sequence>
<dbReference type="PANTHER" id="PTHR33164">
    <property type="entry name" value="TRANSCRIPTIONAL REGULATOR, MARR FAMILY"/>
    <property type="match status" value="1"/>
</dbReference>
<dbReference type="InterPro" id="IPR036388">
    <property type="entry name" value="WH-like_DNA-bd_sf"/>
</dbReference>
<comment type="caution">
    <text evidence="2">The sequence shown here is derived from an EMBL/GenBank/DDBJ whole genome shotgun (WGS) entry which is preliminary data.</text>
</comment>
<dbReference type="InterPro" id="IPR000835">
    <property type="entry name" value="HTH_MarR-typ"/>
</dbReference>
<dbReference type="Gene3D" id="1.10.10.10">
    <property type="entry name" value="Winged helix-like DNA-binding domain superfamily/Winged helix DNA-binding domain"/>
    <property type="match status" value="1"/>
</dbReference>
<dbReference type="SMART" id="SM00347">
    <property type="entry name" value="HTH_MARR"/>
    <property type="match status" value="1"/>
</dbReference>
<dbReference type="GO" id="GO:0006950">
    <property type="term" value="P:response to stress"/>
    <property type="evidence" value="ECO:0007669"/>
    <property type="project" value="TreeGrafter"/>
</dbReference>